<name>A0A820LZ66_9BILA</name>
<feature type="non-terminal residue" evidence="2">
    <location>
        <position position="1"/>
    </location>
</feature>
<evidence type="ECO:0000313" key="3">
    <source>
        <dbReference type="Proteomes" id="UP000663823"/>
    </source>
</evidence>
<proteinExistence type="predicted"/>
<evidence type="ECO:0000256" key="1">
    <source>
        <dbReference type="SAM" id="MobiDB-lite"/>
    </source>
</evidence>
<accession>A0A820LZ66</accession>
<dbReference type="Proteomes" id="UP000663823">
    <property type="component" value="Unassembled WGS sequence"/>
</dbReference>
<gene>
    <name evidence="2" type="ORF">OTI717_LOCUS43941</name>
</gene>
<feature type="region of interest" description="Disordered" evidence="1">
    <location>
        <begin position="1"/>
        <end position="29"/>
    </location>
</feature>
<dbReference type="EMBL" id="CAJOAX010068170">
    <property type="protein sequence ID" value="CAF4364231.1"/>
    <property type="molecule type" value="Genomic_DNA"/>
</dbReference>
<sequence>KETAAGTVGDEATSDATSLQGEYTYEDVS</sequence>
<reference evidence="2" key="1">
    <citation type="submission" date="2021-02" db="EMBL/GenBank/DDBJ databases">
        <authorList>
            <person name="Nowell W R."/>
        </authorList>
    </citation>
    <scope>NUCLEOTIDE SEQUENCE</scope>
</reference>
<comment type="caution">
    <text evidence="2">The sequence shown here is derived from an EMBL/GenBank/DDBJ whole genome shotgun (WGS) entry which is preliminary data.</text>
</comment>
<protein>
    <submittedName>
        <fullName evidence="2">Uncharacterized protein</fullName>
    </submittedName>
</protein>
<organism evidence="2 3">
    <name type="scientific">Rotaria sordida</name>
    <dbReference type="NCBI Taxonomy" id="392033"/>
    <lineage>
        <taxon>Eukaryota</taxon>
        <taxon>Metazoa</taxon>
        <taxon>Spiralia</taxon>
        <taxon>Gnathifera</taxon>
        <taxon>Rotifera</taxon>
        <taxon>Eurotatoria</taxon>
        <taxon>Bdelloidea</taxon>
        <taxon>Philodinida</taxon>
        <taxon>Philodinidae</taxon>
        <taxon>Rotaria</taxon>
    </lineage>
</organism>
<dbReference type="AlphaFoldDB" id="A0A820LZ66"/>
<evidence type="ECO:0000313" key="2">
    <source>
        <dbReference type="EMBL" id="CAF4364231.1"/>
    </source>
</evidence>